<dbReference type="AlphaFoldDB" id="D8Q1F6"/>
<dbReference type="OMA" id="HHIGITR"/>
<reference evidence="2 3" key="1">
    <citation type="journal article" date="2010" name="Nat. Biotechnol.">
        <title>Genome sequence of the model mushroom Schizophyllum commune.</title>
        <authorList>
            <person name="Ohm R.A."/>
            <person name="de Jong J.F."/>
            <person name="Lugones L.G."/>
            <person name="Aerts A."/>
            <person name="Kothe E."/>
            <person name="Stajich J.E."/>
            <person name="de Vries R.P."/>
            <person name="Record E."/>
            <person name="Levasseur A."/>
            <person name="Baker S.E."/>
            <person name="Bartholomew K.A."/>
            <person name="Coutinho P.M."/>
            <person name="Erdmann S."/>
            <person name="Fowler T.J."/>
            <person name="Gathman A.C."/>
            <person name="Lombard V."/>
            <person name="Henrissat B."/>
            <person name="Knabe N."/>
            <person name="Kuees U."/>
            <person name="Lilly W.W."/>
            <person name="Lindquist E."/>
            <person name="Lucas S."/>
            <person name="Magnuson J.K."/>
            <person name="Piumi F."/>
            <person name="Raudaskoski M."/>
            <person name="Salamov A."/>
            <person name="Schmutz J."/>
            <person name="Schwarze F.W.M.R."/>
            <person name="vanKuyk P.A."/>
            <person name="Horton J.S."/>
            <person name="Grigoriev I.V."/>
            <person name="Woesten H.A.B."/>
        </authorList>
    </citation>
    <scope>NUCLEOTIDE SEQUENCE [LARGE SCALE GENOMIC DNA]</scope>
    <source>
        <strain evidence="3">H4-8 / FGSC 9210</strain>
    </source>
</reference>
<accession>D8Q1F6</accession>
<dbReference type="InterPro" id="IPR029062">
    <property type="entry name" value="Class_I_gatase-like"/>
</dbReference>
<dbReference type="InParanoid" id="D8Q1F6"/>
<gene>
    <name evidence="2" type="ORF">SCHCODRAFT_53745</name>
</gene>
<dbReference type="SUPFAM" id="SSF52317">
    <property type="entry name" value="Class I glutamine amidotransferase-like"/>
    <property type="match status" value="1"/>
</dbReference>
<dbReference type="VEuPathDB" id="FungiDB:SCHCODRAFT_02619317"/>
<organism evidence="3">
    <name type="scientific">Schizophyllum commune (strain H4-8 / FGSC 9210)</name>
    <name type="common">Split gill fungus</name>
    <dbReference type="NCBI Taxonomy" id="578458"/>
    <lineage>
        <taxon>Eukaryota</taxon>
        <taxon>Fungi</taxon>
        <taxon>Dikarya</taxon>
        <taxon>Basidiomycota</taxon>
        <taxon>Agaricomycotina</taxon>
        <taxon>Agaricomycetes</taxon>
        <taxon>Agaricomycetidae</taxon>
        <taxon>Agaricales</taxon>
        <taxon>Schizophyllaceae</taxon>
        <taxon>Schizophyllum</taxon>
    </lineage>
</organism>
<dbReference type="Gene3D" id="3.40.50.880">
    <property type="match status" value="1"/>
</dbReference>
<dbReference type="PANTHER" id="PTHR43130:SF15">
    <property type="entry name" value="THIJ_PFPI FAMILY PROTEIN (AFU_ORTHOLOGUE AFUA_5G14240)"/>
    <property type="match status" value="1"/>
</dbReference>
<dbReference type="HOGENOM" id="CLU_000445_44_8_1"/>
<dbReference type="PANTHER" id="PTHR43130">
    <property type="entry name" value="ARAC-FAMILY TRANSCRIPTIONAL REGULATOR"/>
    <property type="match status" value="1"/>
</dbReference>
<proteinExistence type="predicted"/>
<protein>
    <recommendedName>
        <fullName evidence="1">DJ-1/PfpI domain-containing protein</fullName>
    </recommendedName>
</protein>
<keyword evidence="3" id="KW-1185">Reference proteome</keyword>
<feature type="domain" description="DJ-1/PfpI" evidence="1">
    <location>
        <begin position="68"/>
        <end position="198"/>
    </location>
</feature>
<dbReference type="InterPro" id="IPR052158">
    <property type="entry name" value="INH-QAR"/>
</dbReference>
<dbReference type="eggNOG" id="ENOG502S3AM">
    <property type="taxonomic scope" value="Eukaryota"/>
</dbReference>
<evidence type="ECO:0000313" key="2">
    <source>
        <dbReference type="EMBL" id="EFI98499.1"/>
    </source>
</evidence>
<evidence type="ECO:0000259" key="1">
    <source>
        <dbReference type="Pfam" id="PF01965"/>
    </source>
</evidence>
<dbReference type="Pfam" id="PF01965">
    <property type="entry name" value="DJ-1_PfpI"/>
    <property type="match status" value="1"/>
</dbReference>
<dbReference type="InterPro" id="IPR002818">
    <property type="entry name" value="DJ-1/PfpI"/>
</dbReference>
<evidence type="ECO:0000313" key="3">
    <source>
        <dbReference type="Proteomes" id="UP000007431"/>
    </source>
</evidence>
<dbReference type="EMBL" id="GL377305">
    <property type="protein sequence ID" value="EFI98499.1"/>
    <property type="molecule type" value="Genomic_DNA"/>
</dbReference>
<name>D8Q1F6_SCHCM</name>
<dbReference type="Proteomes" id="UP000007431">
    <property type="component" value="Unassembled WGS sequence"/>
</dbReference>
<dbReference type="CDD" id="cd03139">
    <property type="entry name" value="GATase1_PfpI_2"/>
    <property type="match status" value="1"/>
</dbReference>
<sequence length="232" mass="24843">MSSPSLSVAVCLYPNLTALDYQGPIEFLAALSAKAKPFIFKEQADALPTLGPFVYLSHTLEPVAPGFSGEAGPRMTPDKTYGEAKEQFDILLVPGGEPGALGRRTGGRVVELTDFLVRQLPGAKYVLTVCTGSWILARTGALDGKRATGNKFMFKTMLADTASHNIDWVARARWVVDGKFWTSSGVTAGMDMANAFVAQLAGEPAAKTIQMGLEMRAKDQDNDEFAAVHGLV</sequence>